<dbReference type="InterPro" id="IPR015000">
    <property type="entry name" value="EipB-like"/>
</dbReference>
<evidence type="ECO:0000256" key="1">
    <source>
        <dbReference type="SAM" id="SignalP"/>
    </source>
</evidence>
<evidence type="ECO:0000313" key="3">
    <source>
        <dbReference type="Proteomes" id="UP000320593"/>
    </source>
</evidence>
<keyword evidence="1" id="KW-0732">Signal</keyword>
<feature type="signal peptide" evidence="1">
    <location>
        <begin position="1"/>
        <end position="24"/>
    </location>
</feature>
<dbReference type="OrthoDB" id="9815514at2"/>
<reference evidence="2 3" key="1">
    <citation type="submission" date="2019-07" db="EMBL/GenBank/DDBJ databases">
        <title>Genomic Encyclopedia of Archaeal and Bacterial Type Strains, Phase II (KMG-II): from individual species to whole genera.</title>
        <authorList>
            <person name="Goeker M."/>
        </authorList>
    </citation>
    <scope>NUCLEOTIDE SEQUENCE [LARGE SCALE GENOMIC DNA]</scope>
    <source>
        <strain evidence="2 3">ATCC BAA-252</strain>
    </source>
</reference>
<dbReference type="Proteomes" id="UP000320593">
    <property type="component" value="Unassembled WGS sequence"/>
</dbReference>
<dbReference type="RefSeq" id="WP_145347176.1">
    <property type="nucleotide sequence ID" value="NZ_SMLY01000079.1"/>
</dbReference>
<name>A0A562SFH7_9HYPH</name>
<gene>
    <name evidence="2" type="ORF">JM93_04120</name>
</gene>
<dbReference type="EMBL" id="VLLF01000012">
    <property type="protein sequence ID" value="TWI80008.1"/>
    <property type="molecule type" value="Genomic_DNA"/>
</dbReference>
<dbReference type="AlphaFoldDB" id="A0A562SFH7"/>
<protein>
    <submittedName>
        <fullName evidence="2">Uncharacterized protein DUF1849</fullName>
    </submittedName>
</protein>
<feature type="chain" id="PRO_5021729988" evidence="1">
    <location>
        <begin position="25"/>
        <end position="280"/>
    </location>
</feature>
<evidence type="ECO:0000313" key="2">
    <source>
        <dbReference type="EMBL" id="TWI80008.1"/>
    </source>
</evidence>
<keyword evidence="3" id="KW-1185">Reference proteome</keyword>
<proteinExistence type="predicted"/>
<organism evidence="2 3">
    <name type="scientific">Roseibium hamelinense</name>
    <dbReference type="NCBI Taxonomy" id="150831"/>
    <lineage>
        <taxon>Bacteria</taxon>
        <taxon>Pseudomonadati</taxon>
        <taxon>Pseudomonadota</taxon>
        <taxon>Alphaproteobacteria</taxon>
        <taxon>Hyphomicrobiales</taxon>
        <taxon>Stappiaceae</taxon>
        <taxon>Roseibium</taxon>
    </lineage>
</organism>
<comment type="caution">
    <text evidence="2">The sequence shown here is derived from an EMBL/GenBank/DDBJ whole genome shotgun (WGS) entry which is preliminary data.</text>
</comment>
<accession>A0A562SFH7</accession>
<dbReference type="Pfam" id="PF08904">
    <property type="entry name" value="EipB_like"/>
    <property type="match status" value="1"/>
</dbReference>
<sequence length="280" mass="30329">MHRNLGTALFAATLILGVAPAVSAASGVALAPHRAVYDMKLGDIDANSGLAGLNGLMVYDFSGNACDGYSVSFRFVTEFQDTSGSRQVTDLRTTSFEAPDAQSYQFLSKTYVDQKLSESTKGEARVEQGGKQVNLSEPDERSLEIASSAMFPTEHLKRIINAAFAGEKFVAADIYDGSETGDKVYATTTVIGAAKTGDLPADAVAAMKERLKDSEHWPVTIAYFDPAKDQVGEETPAYQLSFVLYENGISRRLNLDYGDFTIEGKLRELEFYDHAPCAAE</sequence>